<feature type="chain" id="PRO_5040180361" evidence="5">
    <location>
        <begin position="23"/>
        <end position="1408"/>
    </location>
</feature>
<keyword evidence="1" id="KW-0677">Repeat</keyword>
<evidence type="ECO:0000259" key="6">
    <source>
        <dbReference type="PROSITE" id="PS01180"/>
    </source>
</evidence>
<evidence type="ECO:0000256" key="2">
    <source>
        <dbReference type="ARBA" id="ARBA00023157"/>
    </source>
</evidence>
<dbReference type="PANTHER" id="PTHR24251">
    <property type="entry name" value="OVOCHYMASE-RELATED"/>
    <property type="match status" value="1"/>
</dbReference>
<keyword evidence="9" id="KW-1185">Reference proteome</keyword>
<keyword evidence="5" id="KW-0732">Signal</keyword>
<feature type="domain" description="CUB" evidence="6">
    <location>
        <begin position="942"/>
        <end position="1055"/>
    </location>
</feature>
<evidence type="ECO:0000256" key="4">
    <source>
        <dbReference type="SAM" id="MobiDB-lite"/>
    </source>
</evidence>
<feature type="domain" description="CUB" evidence="6">
    <location>
        <begin position="581"/>
        <end position="695"/>
    </location>
</feature>
<evidence type="ECO:0000259" key="7">
    <source>
        <dbReference type="PROSITE" id="PS50923"/>
    </source>
</evidence>
<sequence length="1408" mass="153058">MDLSHSRYWCRWLTFFIIYLHCNDNLQFSIAQTSAPPATGDTTTSEPLIGCNLTTQCFLNQTLLDPLLNCTVNIFGETDPPCYGHWSSASSCSCNDPFYRISSTGALYFCNDDGTWDTGLYDLQCLAPCMTDADEVAIPRDSNGNVTSIIKDGDYVTYSCPEGYIGSGTQKVDCNDGIWEQHEQFTCTEIVIEDATLLPTSNTATTDSTPEGLFTTSEEPKSSASTTGFFTSPTTAVLTDSSSTNSQTQSLTSLSTESTAGDSTTANKITNSASSTTRPYTVNSIRPISTLEPVTNVPAENITTLNVETDPVTDVLTTANGTTNSTDSTTEIFTFKATPLSTVETLTTSNANTQSTQARPTTFNGTTTSADSTTKLSTFKASPISTVESLTNFLSGNLTTTNMKTELTASSLTTTNGTMVTADSTSNLFTFNTTQVPTVESTQAALTTSNGTTTSANTTTELFTFNASPISTTEPFTNFLPENLTITNIKTELTSNGFTLTTKTTKSGNSTTELVTVNATTISTVEPFTNFLPENLTTTTTNIKTEFTSNGFTTTNKTTKSGNSTTELFTFNATTISTVDCKVRFNSTGSMFTSPGYPNEYGRNLDCTYEAEAFPEEVIQLSFTSFSIYKTDLCSSHYVSVYDGGTSEDQMIAKFCGDDIPFPVYSSENTMVVTFKTNSEEAFLYQGFEATFSFINASILPSMVPCDIPDNTYIDGYESVQVPNGHTAVLECFHGYLPSTGKTDLHQCDNGTFVPPFLCNLNCNEYFNTSLSTFSSPGFPVHYDNYLKCYYRAETSRGYVVMLTFLSVDVEQHTTCDYDYVSVYDGSTEDAEQMSKICGDYIPLPMYSTGKDMLVIFKTDNVVTAGGFEAMFTFVNESTIPPREPCFLPTDTQYFSNSEEPLPHRYTAFIKCSDGFLPPEPVNLQCSNGTFEPYLNCNSSGCTSFFQRSPSYFTSPSYPSYNEYLTCFYTAEGPTGNIVSVTFTAFGMSSDMLCRYDFVLVYDGNTTQEVPIAKFCGDVVPETVYTTGNTMVVTITTDAYAQQGGVGFEAYFTFISNMSIPSTENCYPPQNGSFVGNTGEEVPHGHTVVVECDAGFLPGGRAIRQCVNGTFYPVPDCNSTGCLEHFTSSPSFFSSVGSPMYEKYLTCSYSAESPHGFIIELTFTDFSVYKYDMCEWDTVSVFDGISTEDDQMATLCGFNVPCPLYSTGNRMLITFKTDQNTYSPETGFKATLIFLENSTVPYNDICYPPAFAHLVNEATESVPHGHTAVLECDEGFLPTGEVLLQCCNGTFSPFFACKSEFTTIALTTSVTTESVSSSIMSTSYTTIASTTSSDGTTSSETTLEPRTDSMSSVRETTVIESTTSLDTTELPTTVTTLPATTTFIESTTSSQTTPAVTTTPATTTVDEY</sequence>
<dbReference type="Pfam" id="PF00084">
    <property type="entry name" value="Sushi"/>
    <property type="match status" value="2"/>
</dbReference>
<dbReference type="SUPFAM" id="SSF57535">
    <property type="entry name" value="Complement control module/SCR domain"/>
    <property type="match status" value="3"/>
</dbReference>
<feature type="region of interest" description="Disordered" evidence="4">
    <location>
        <begin position="200"/>
        <end position="278"/>
    </location>
</feature>
<dbReference type="SMART" id="SM00032">
    <property type="entry name" value="CCP"/>
    <property type="match status" value="5"/>
</dbReference>
<feature type="region of interest" description="Disordered" evidence="4">
    <location>
        <begin position="352"/>
        <end position="372"/>
    </location>
</feature>
<evidence type="ECO:0000256" key="1">
    <source>
        <dbReference type="ARBA" id="ARBA00022737"/>
    </source>
</evidence>
<dbReference type="InterPro" id="IPR000859">
    <property type="entry name" value="CUB_dom"/>
</dbReference>
<gene>
    <name evidence="8" type="ORF">HOLleu_37089</name>
</gene>
<feature type="domain" description="CUB" evidence="6">
    <location>
        <begin position="1122"/>
        <end position="1235"/>
    </location>
</feature>
<organism evidence="8 9">
    <name type="scientific">Holothuria leucospilota</name>
    <name type="common">Black long sea cucumber</name>
    <name type="synonym">Mertensiothuria leucospilota</name>
    <dbReference type="NCBI Taxonomy" id="206669"/>
    <lineage>
        <taxon>Eukaryota</taxon>
        <taxon>Metazoa</taxon>
        <taxon>Echinodermata</taxon>
        <taxon>Eleutherozoa</taxon>
        <taxon>Echinozoa</taxon>
        <taxon>Holothuroidea</taxon>
        <taxon>Aspidochirotacea</taxon>
        <taxon>Aspidochirotida</taxon>
        <taxon>Holothuriidae</taxon>
        <taxon>Holothuria</taxon>
    </lineage>
</organism>
<comment type="caution">
    <text evidence="3">Lacks conserved residue(s) required for the propagation of feature annotation.</text>
</comment>
<dbReference type="Gene3D" id="2.10.70.10">
    <property type="entry name" value="Complement Module, domain 1"/>
    <property type="match status" value="2"/>
</dbReference>
<evidence type="ECO:0000313" key="8">
    <source>
        <dbReference type="EMBL" id="KAJ8022248.1"/>
    </source>
</evidence>
<evidence type="ECO:0000256" key="3">
    <source>
        <dbReference type="PROSITE-ProRule" id="PRU00302"/>
    </source>
</evidence>
<feature type="compositionally biased region" description="Low complexity" evidence="4">
    <location>
        <begin position="238"/>
        <end position="259"/>
    </location>
</feature>
<feature type="compositionally biased region" description="Polar residues" evidence="4">
    <location>
        <begin position="260"/>
        <end position="278"/>
    </location>
</feature>
<keyword evidence="3" id="KW-0768">Sushi</keyword>
<feature type="compositionally biased region" description="Polar residues" evidence="4">
    <location>
        <begin position="200"/>
        <end position="237"/>
    </location>
</feature>
<dbReference type="InterPro" id="IPR035914">
    <property type="entry name" value="Sperma_CUB_dom_sf"/>
</dbReference>
<protein>
    <submittedName>
        <fullName evidence="8">Tolloid-like protein 1</fullName>
    </submittedName>
</protein>
<feature type="region of interest" description="Disordered" evidence="4">
    <location>
        <begin position="1328"/>
        <end position="1351"/>
    </location>
</feature>
<dbReference type="EMBL" id="JAIZAY010000020">
    <property type="protein sequence ID" value="KAJ8022248.1"/>
    <property type="molecule type" value="Genomic_DNA"/>
</dbReference>
<dbReference type="InterPro" id="IPR035976">
    <property type="entry name" value="Sushi/SCR/CCP_sf"/>
</dbReference>
<proteinExistence type="predicted"/>
<feature type="disulfide bond" evidence="3">
    <location>
        <begin position="160"/>
        <end position="187"/>
    </location>
</feature>
<dbReference type="OrthoDB" id="10063988at2759"/>
<dbReference type="Proteomes" id="UP001152320">
    <property type="component" value="Chromosome 20"/>
</dbReference>
<dbReference type="Pfam" id="PF00431">
    <property type="entry name" value="CUB"/>
    <property type="match status" value="4"/>
</dbReference>
<accession>A0A9Q1BE96</accession>
<dbReference type="PANTHER" id="PTHR24251:SF50">
    <property type="entry name" value="ATTRACTIN-LIKE 1A"/>
    <property type="match status" value="1"/>
</dbReference>
<evidence type="ECO:0000256" key="5">
    <source>
        <dbReference type="SAM" id="SignalP"/>
    </source>
</evidence>
<feature type="domain" description="Sushi" evidence="7">
    <location>
        <begin position="127"/>
        <end position="189"/>
    </location>
</feature>
<feature type="signal peptide" evidence="5">
    <location>
        <begin position="1"/>
        <end position="22"/>
    </location>
</feature>
<evidence type="ECO:0000313" key="9">
    <source>
        <dbReference type="Proteomes" id="UP001152320"/>
    </source>
</evidence>
<dbReference type="FunFam" id="2.60.120.290:FF:000013">
    <property type="entry name" value="Membrane frizzled-related protein"/>
    <property type="match status" value="1"/>
</dbReference>
<comment type="caution">
    <text evidence="8">The sequence shown here is derived from an EMBL/GenBank/DDBJ whole genome shotgun (WGS) entry which is preliminary data.</text>
</comment>
<feature type="domain" description="Sushi" evidence="7">
    <location>
        <begin position="1064"/>
        <end position="1119"/>
    </location>
</feature>
<dbReference type="PROSITE" id="PS50923">
    <property type="entry name" value="SUSHI"/>
    <property type="match status" value="2"/>
</dbReference>
<feature type="compositionally biased region" description="Low complexity" evidence="4">
    <location>
        <begin position="1328"/>
        <end position="1342"/>
    </location>
</feature>
<feature type="domain" description="CUB" evidence="6">
    <location>
        <begin position="763"/>
        <end position="875"/>
    </location>
</feature>
<dbReference type="CDD" id="cd00041">
    <property type="entry name" value="CUB"/>
    <property type="match status" value="4"/>
</dbReference>
<reference evidence="8" key="1">
    <citation type="submission" date="2021-10" db="EMBL/GenBank/DDBJ databases">
        <title>Tropical sea cucumber genome reveals ecological adaptation and Cuvierian tubules defense mechanism.</title>
        <authorList>
            <person name="Chen T."/>
        </authorList>
    </citation>
    <scope>NUCLEOTIDE SEQUENCE</scope>
    <source>
        <strain evidence="8">Nanhai2018</strain>
        <tissue evidence="8">Muscle</tissue>
    </source>
</reference>
<dbReference type="FunFam" id="2.60.120.290:FF:000005">
    <property type="entry name" value="Procollagen C-endopeptidase enhancer 1"/>
    <property type="match status" value="2"/>
</dbReference>
<dbReference type="SUPFAM" id="SSF49854">
    <property type="entry name" value="Spermadhesin, CUB domain"/>
    <property type="match status" value="4"/>
</dbReference>
<dbReference type="InterPro" id="IPR000436">
    <property type="entry name" value="Sushi_SCR_CCP_dom"/>
</dbReference>
<dbReference type="SMART" id="SM00042">
    <property type="entry name" value="CUB"/>
    <property type="match status" value="4"/>
</dbReference>
<name>A0A9Q1BE96_HOLLE</name>
<keyword evidence="2 3" id="KW-1015">Disulfide bond</keyword>
<feature type="region of interest" description="Disordered" evidence="4">
    <location>
        <begin position="1386"/>
        <end position="1408"/>
    </location>
</feature>
<dbReference type="PROSITE" id="PS01180">
    <property type="entry name" value="CUB"/>
    <property type="match status" value="4"/>
</dbReference>
<dbReference type="Gene3D" id="2.60.120.290">
    <property type="entry name" value="Spermadhesin, CUB domain"/>
    <property type="match status" value="4"/>
</dbReference>